<evidence type="ECO:0000259" key="10">
    <source>
        <dbReference type="Pfam" id="PF00593"/>
    </source>
</evidence>
<keyword evidence="7" id="KW-0798">TonB box</keyword>
<dbReference type="EMBL" id="UINC01014476">
    <property type="protein sequence ID" value="SVA61711.1"/>
    <property type="molecule type" value="Genomic_DNA"/>
</dbReference>
<accession>A0A381XB30</accession>
<name>A0A381XB30_9ZZZZ</name>
<evidence type="ECO:0000256" key="2">
    <source>
        <dbReference type="ARBA" id="ARBA00022448"/>
    </source>
</evidence>
<dbReference type="SUPFAM" id="SSF56935">
    <property type="entry name" value="Porins"/>
    <property type="match status" value="1"/>
</dbReference>
<evidence type="ECO:0000256" key="7">
    <source>
        <dbReference type="ARBA" id="ARBA00023077"/>
    </source>
</evidence>
<dbReference type="AlphaFoldDB" id="A0A381XB30"/>
<dbReference type="Pfam" id="PF00593">
    <property type="entry name" value="TonB_dep_Rec_b-barrel"/>
    <property type="match status" value="1"/>
</dbReference>
<evidence type="ECO:0000313" key="11">
    <source>
        <dbReference type="EMBL" id="SVA61711.1"/>
    </source>
</evidence>
<keyword evidence="5" id="KW-0408">Iron</keyword>
<evidence type="ECO:0000256" key="1">
    <source>
        <dbReference type="ARBA" id="ARBA00004571"/>
    </source>
</evidence>
<sequence length="344" mass="39987">MYTERKKENLHRKYYGDFFSFYEVKRRAIYGHFTIPFNQGLRLTAGIRYEKFGDSYRDTHSFVSVSDDTLRNGELTLTYQTIGGTFFYATISRGNKPGGVNTVANSNIPLMRSEFQAFMRPRLQVATETLLNRELGIKGIYFDDQIIFRTALFHMDRNNAQLESWMWDGQNFLWIGFLDNVDGYTSGAEIELSYQFSARAELFGSLGLLKTKIKKITIFDLDRGDFVVRNNIDQAKSPTWQFNLGAKISLSEKFDFRLEFEGQDNSRFGYYHAAGLDSYVLMNASFRYRLGAAELQMWGRNLTNKDYAIHGLYFGNDPRKGWTNESYYQYGEPRVFGIGIKYLF</sequence>
<evidence type="ECO:0000256" key="6">
    <source>
        <dbReference type="ARBA" id="ARBA00023065"/>
    </source>
</evidence>
<evidence type="ECO:0000256" key="3">
    <source>
        <dbReference type="ARBA" id="ARBA00022496"/>
    </source>
</evidence>
<dbReference type="InterPro" id="IPR010917">
    <property type="entry name" value="TonB_rcpt_CS"/>
</dbReference>
<gene>
    <name evidence="11" type="ORF">METZ01_LOCUS114565</name>
</gene>
<dbReference type="PROSITE" id="PS01156">
    <property type="entry name" value="TONB_DEPENDENT_REC_2"/>
    <property type="match status" value="1"/>
</dbReference>
<dbReference type="InterPro" id="IPR036942">
    <property type="entry name" value="Beta-barrel_TonB_sf"/>
</dbReference>
<keyword evidence="4" id="KW-0812">Transmembrane</keyword>
<reference evidence="11" key="1">
    <citation type="submission" date="2018-05" db="EMBL/GenBank/DDBJ databases">
        <authorList>
            <person name="Lanie J.A."/>
            <person name="Ng W.-L."/>
            <person name="Kazmierczak K.M."/>
            <person name="Andrzejewski T.M."/>
            <person name="Davidsen T.M."/>
            <person name="Wayne K.J."/>
            <person name="Tettelin H."/>
            <person name="Glass J.I."/>
            <person name="Rusch D."/>
            <person name="Podicherti R."/>
            <person name="Tsui H.-C.T."/>
            <person name="Winkler M.E."/>
        </authorList>
    </citation>
    <scope>NUCLEOTIDE SEQUENCE</scope>
</reference>
<dbReference type="InterPro" id="IPR000531">
    <property type="entry name" value="Beta-barrel_TonB"/>
</dbReference>
<dbReference type="Gene3D" id="2.40.170.20">
    <property type="entry name" value="TonB-dependent receptor, beta-barrel domain"/>
    <property type="match status" value="1"/>
</dbReference>
<evidence type="ECO:0000256" key="9">
    <source>
        <dbReference type="ARBA" id="ARBA00023237"/>
    </source>
</evidence>
<evidence type="ECO:0000256" key="5">
    <source>
        <dbReference type="ARBA" id="ARBA00023004"/>
    </source>
</evidence>
<keyword evidence="9" id="KW-0998">Cell outer membrane</keyword>
<keyword evidence="2" id="KW-0813">Transport</keyword>
<keyword evidence="8" id="KW-0472">Membrane</keyword>
<dbReference type="GO" id="GO:0006826">
    <property type="term" value="P:iron ion transport"/>
    <property type="evidence" value="ECO:0007669"/>
    <property type="project" value="UniProtKB-KW"/>
</dbReference>
<keyword evidence="6" id="KW-0406">Ion transport</keyword>
<comment type="subcellular location">
    <subcellularLocation>
        <location evidence="1">Cell outer membrane</location>
        <topology evidence="1">Multi-pass membrane protein</topology>
    </subcellularLocation>
</comment>
<feature type="domain" description="TonB-dependent receptor-like beta-barrel" evidence="10">
    <location>
        <begin position="17"/>
        <end position="302"/>
    </location>
</feature>
<evidence type="ECO:0000256" key="8">
    <source>
        <dbReference type="ARBA" id="ARBA00023136"/>
    </source>
</evidence>
<keyword evidence="3" id="KW-0410">Iron transport</keyword>
<dbReference type="PANTHER" id="PTHR32552:SF81">
    <property type="entry name" value="TONB-DEPENDENT OUTER MEMBRANE RECEPTOR"/>
    <property type="match status" value="1"/>
</dbReference>
<proteinExistence type="predicted"/>
<organism evidence="11">
    <name type="scientific">marine metagenome</name>
    <dbReference type="NCBI Taxonomy" id="408172"/>
    <lineage>
        <taxon>unclassified sequences</taxon>
        <taxon>metagenomes</taxon>
        <taxon>ecological metagenomes</taxon>
    </lineage>
</organism>
<dbReference type="PANTHER" id="PTHR32552">
    <property type="entry name" value="FERRICHROME IRON RECEPTOR-RELATED"/>
    <property type="match status" value="1"/>
</dbReference>
<dbReference type="InterPro" id="IPR039426">
    <property type="entry name" value="TonB-dep_rcpt-like"/>
</dbReference>
<dbReference type="GO" id="GO:0009279">
    <property type="term" value="C:cell outer membrane"/>
    <property type="evidence" value="ECO:0007669"/>
    <property type="project" value="UniProtKB-SubCell"/>
</dbReference>
<protein>
    <recommendedName>
        <fullName evidence="10">TonB-dependent receptor-like beta-barrel domain-containing protein</fullName>
    </recommendedName>
</protein>
<evidence type="ECO:0000256" key="4">
    <source>
        <dbReference type="ARBA" id="ARBA00022692"/>
    </source>
</evidence>